<dbReference type="PATRIC" id="fig|1078020.3.peg.195"/>
<dbReference type="InterPro" id="IPR011037">
    <property type="entry name" value="Pyrv_Knase-like_insert_dom_sf"/>
</dbReference>
<dbReference type="Gene3D" id="2.40.33.20">
    <property type="entry name" value="PK beta-barrel domain-like"/>
    <property type="match status" value="1"/>
</dbReference>
<comment type="caution">
    <text evidence="2">The sequence shown here is derived from an EMBL/GenBank/DDBJ whole genome shotgun (WGS) entry which is preliminary data.</text>
</comment>
<dbReference type="GO" id="GO:0030151">
    <property type="term" value="F:molybdenum ion binding"/>
    <property type="evidence" value="ECO:0007669"/>
    <property type="project" value="InterPro"/>
</dbReference>
<reference evidence="2 3" key="1">
    <citation type="submission" date="2011-11" db="EMBL/GenBank/DDBJ databases">
        <authorList>
            <consortium name="Tuberculosis Structural Genomics Consortium"/>
            <person name="Ioerger T.R."/>
        </authorList>
    </citation>
    <scope>NUCLEOTIDE SEQUENCE [LARGE SCALE GENOMIC DNA]</scope>
    <source>
        <strain evidence="3">ATCC 19527 / DSM 44167 / CIP 105390 / JCM 6362 / NCTC 10409 / 316</strain>
    </source>
</reference>
<gene>
    <name evidence="2" type="ORF">KEK_01000</name>
</gene>
<dbReference type="AlphaFoldDB" id="G7CB58"/>
<organism evidence="2 3">
    <name type="scientific">Mycolicibacterium thermoresistibile (strain ATCC 19527 / DSM 44167 / CIP 105390 / JCM 6362 / NCTC 10409 / 316)</name>
    <name type="common">Mycobacterium thermoresistibile</name>
    <dbReference type="NCBI Taxonomy" id="1078020"/>
    <lineage>
        <taxon>Bacteria</taxon>
        <taxon>Bacillati</taxon>
        <taxon>Actinomycetota</taxon>
        <taxon>Actinomycetes</taxon>
        <taxon>Mycobacteriales</taxon>
        <taxon>Mycobacteriaceae</taxon>
        <taxon>Mycolicibacterium</taxon>
    </lineage>
</organism>
<dbReference type="RefSeq" id="WP_003923613.1">
    <property type="nucleotide sequence ID" value="NZ_AGVE01000007.1"/>
</dbReference>
<dbReference type="GO" id="GO:0003824">
    <property type="term" value="F:catalytic activity"/>
    <property type="evidence" value="ECO:0007669"/>
    <property type="project" value="InterPro"/>
</dbReference>
<evidence type="ECO:0000313" key="3">
    <source>
        <dbReference type="Proteomes" id="UP000004915"/>
    </source>
</evidence>
<dbReference type="Pfam" id="PF03473">
    <property type="entry name" value="MOSC"/>
    <property type="match status" value="1"/>
</dbReference>
<evidence type="ECO:0000313" key="2">
    <source>
        <dbReference type="EMBL" id="EHI14784.1"/>
    </source>
</evidence>
<sequence>MRVARLWRHPVKSMRGEEVSALEVRTTGVRGDRVYAFFDTRTGARISAKNHGALLGCAARLLAEPDDGRRAAPPLEVTFPDGTVITDDPAELTRRVSDLLGLDVELRAGAPGAFVDAAPLHLMAADTLQALRSAHPGGDWDPRRTRPNILIDRAQAGSDGEQPDADGDWLSRDLHIGAAAVAHVVIPTPRCVMTTLAQGDLPADREVLRTLNRVRRRRLGGRDRPCAGVYADVVRPGRVEVGDTVTITDRPVTDRR</sequence>
<dbReference type="Proteomes" id="UP000004915">
    <property type="component" value="Unassembled WGS sequence"/>
</dbReference>
<dbReference type="SUPFAM" id="SSF50800">
    <property type="entry name" value="PK beta-barrel domain-like"/>
    <property type="match status" value="1"/>
</dbReference>
<keyword evidence="3" id="KW-1185">Reference proteome</keyword>
<dbReference type="PROSITE" id="PS51340">
    <property type="entry name" value="MOSC"/>
    <property type="match status" value="1"/>
</dbReference>
<name>G7CB58_MYCT3</name>
<protein>
    <recommendedName>
        <fullName evidence="1">MOSC domain-containing protein</fullName>
    </recommendedName>
</protein>
<feature type="domain" description="MOSC" evidence="1">
    <location>
        <begin position="72"/>
        <end position="248"/>
    </location>
</feature>
<dbReference type="GO" id="GO:0030170">
    <property type="term" value="F:pyridoxal phosphate binding"/>
    <property type="evidence" value="ECO:0007669"/>
    <property type="project" value="InterPro"/>
</dbReference>
<dbReference type="InterPro" id="IPR005303">
    <property type="entry name" value="MOCOS_middle"/>
</dbReference>
<dbReference type="InterPro" id="IPR005302">
    <property type="entry name" value="MoCF_Sase_C"/>
</dbReference>
<accession>G7CB58</accession>
<dbReference type="EMBL" id="AGVE01000007">
    <property type="protein sequence ID" value="EHI14784.1"/>
    <property type="molecule type" value="Genomic_DNA"/>
</dbReference>
<evidence type="ECO:0000259" key="1">
    <source>
        <dbReference type="PROSITE" id="PS51340"/>
    </source>
</evidence>
<dbReference type="Pfam" id="PF03476">
    <property type="entry name" value="MOSC_N"/>
    <property type="match status" value="1"/>
</dbReference>
<dbReference type="eggNOG" id="COG3217">
    <property type="taxonomic scope" value="Bacteria"/>
</dbReference>
<proteinExistence type="predicted"/>